<dbReference type="RefSeq" id="WP_129188504.1">
    <property type="nucleotide sequence ID" value="NZ_CP035491.1"/>
</dbReference>
<dbReference type="PANTHER" id="PTHR33392">
    <property type="entry name" value="POLYISOPRENYL-TEICHOIC ACID--PEPTIDOGLYCAN TEICHOIC ACID TRANSFERASE TAGU"/>
    <property type="match status" value="1"/>
</dbReference>
<name>A0A4P6F8D1_9MICO</name>
<dbReference type="OrthoDB" id="9782542at2"/>
<keyword evidence="6" id="KW-1185">Reference proteome</keyword>
<dbReference type="EMBL" id="CP035491">
    <property type="protein sequence ID" value="QAY72360.1"/>
    <property type="molecule type" value="Genomic_DNA"/>
</dbReference>
<feature type="domain" description="Cell envelope-related transcriptional attenuator" evidence="4">
    <location>
        <begin position="109"/>
        <end position="267"/>
    </location>
</feature>
<gene>
    <name evidence="5" type="ORF">ET445_02420</name>
</gene>
<dbReference type="InterPro" id="IPR050922">
    <property type="entry name" value="LytR/CpsA/Psr_CW_biosynth"/>
</dbReference>
<dbReference type="Gene3D" id="3.40.630.190">
    <property type="entry name" value="LCP protein"/>
    <property type="match status" value="1"/>
</dbReference>
<dbReference type="Proteomes" id="UP000291259">
    <property type="component" value="Chromosome"/>
</dbReference>
<accession>A0A4P6F8D1</accession>
<dbReference type="PANTHER" id="PTHR33392:SF6">
    <property type="entry name" value="POLYISOPRENYL-TEICHOIC ACID--PEPTIDOGLYCAN TEICHOIC ACID TRANSFERASE TAGU"/>
    <property type="match status" value="1"/>
</dbReference>
<keyword evidence="3" id="KW-0472">Membrane</keyword>
<dbReference type="NCBIfam" id="TIGR00350">
    <property type="entry name" value="lytR_cpsA_psr"/>
    <property type="match status" value="1"/>
</dbReference>
<dbReference type="AlphaFoldDB" id="A0A4P6F8D1"/>
<keyword evidence="3" id="KW-0812">Transmembrane</keyword>
<evidence type="ECO:0000256" key="2">
    <source>
        <dbReference type="SAM" id="MobiDB-lite"/>
    </source>
</evidence>
<dbReference type="Pfam" id="PF03816">
    <property type="entry name" value="LytR_cpsA_psr"/>
    <property type="match status" value="1"/>
</dbReference>
<evidence type="ECO:0000256" key="1">
    <source>
        <dbReference type="ARBA" id="ARBA00006068"/>
    </source>
</evidence>
<protein>
    <submittedName>
        <fullName evidence="5">LytR family transcriptional regulator</fullName>
    </submittedName>
</protein>
<organism evidence="5 6">
    <name type="scientific">Agromyces protaetiae</name>
    <dbReference type="NCBI Taxonomy" id="2509455"/>
    <lineage>
        <taxon>Bacteria</taxon>
        <taxon>Bacillati</taxon>
        <taxon>Actinomycetota</taxon>
        <taxon>Actinomycetes</taxon>
        <taxon>Micrococcales</taxon>
        <taxon>Microbacteriaceae</taxon>
        <taxon>Agromyces</taxon>
    </lineage>
</organism>
<evidence type="ECO:0000259" key="4">
    <source>
        <dbReference type="Pfam" id="PF03816"/>
    </source>
</evidence>
<feature type="transmembrane region" description="Helical" evidence="3">
    <location>
        <begin position="21"/>
        <end position="49"/>
    </location>
</feature>
<keyword evidence="3" id="KW-1133">Transmembrane helix</keyword>
<feature type="region of interest" description="Disordered" evidence="2">
    <location>
        <begin position="360"/>
        <end position="426"/>
    </location>
</feature>
<comment type="similarity">
    <text evidence="1">Belongs to the LytR/CpsA/Psr (LCP) family.</text>
</comment>
<proteinExistence type="inferred from homology"/>
<sequence>MSEDELESEPPRHGRMPRRGVVRPIIAIVASSIAVLLVSGAAVAAYLVADLYGDVKEQPPVELESETVLEGIPDIGAMEGGLTFLLVGSDKRPEDGAFGDPEEESAVLNDVNMVLHIAQDHSHVEVVSFPRDMLVRVPECTDPDDPDGDPFSARSSVKINTLLSSGGAACVAKTIEQLTGLTIPLAGVVEFRGVAALAEAVGGVDVCIAEPIEDEYTGTFLDAGTHTLTGLPALQFLRSRHGVGDGSDLGRISNQQTFLASLMRTLQHGGVLNDPVKLYSIAKAVIGNMQLSTYLQNPTTLISIARTLQDVDLSKVAFIQYPTEYTDDFSAVVPSDSAAALNAALLADAPVVLDPTATSNASFGTQAGETPAAPVEPPGETVDGDGVAPPAEGDGVAPPAEAGQALPSDVTGQRADEVRCSTANDG</sequence>
<dbReference type="InterPro" id="IPR004474">
    <property type="entry name" value="LytR_CpsA_psr"/>
</dbReference>
<dbReference type="KEGG" id="agf:ET445_02420"/>
<reference evidence="5 6" key="1">
    <citation type="submission" date="2019-01" db="EMBL/GenBank/DDBJ databases">
        <title>Genome sequencing of strain FW100M-8.</title>
        <authorList>
            <person name="Heo J."/>
            <person name="Kim S.-J."/>
            <person name="Kim J.-S."/>
            <person name="Hong S.-B."/>
            <person name="Kwon S.-W."/>
        </authorList>
    </citation>
    <scope>NUCLEOTIDE SEQUENCE [LARGE SCALE GENOMIC DNA]</scope>
    <source>
        <strain evidence="5 6">FW100M-8</strain>
    </source>
</reference>
<evidence type="ECO:0000313" key="5">
    <source>
        <dbReference type="EMBL" id="QAY72360.1"/>
    </source>
</evidence>
<evidence type="ECO:0000256" key="3">
    <source>
        <dbReference type="SAM" id="Phobius"/>
    </source>
</evidence>
<evidence type="ECO:0000313" key="6">
    <source>
        <dbReference type="Proteomes" id="UP000291259"/>
    </source>
</evidence>